<dbReference type="KEGG" id="nja:NSJP_1467"/>
<dbReference type="STRING" id="1325564.NSJP_1467"/>
<accession>A0A1W1I441</accession>
<evidence type="ECO:0000313" key="3">
    <source>
        <dbReference type="Proteomes" id="UP000192042"/>
    </source>
</evidence>
<dbReference type="Proteomes" id="UP000192042">
    <property type="component" value="Chromosome I"/>
</dbReference>
<feature type="transmembrane region" description="Helical" evidence="1">
    <location>
        <begin position="81"/>
        <end position="98"/>
    </location>
</feature>
<reference evidence="2 3" key="1">
    <citation type="submission" date="2017-03" db="EMBL/GenBank/DDBJ databases">
        <authorList>
            <person name="Afonso C.L."/>
            <person name="Miller P.J."/>
            <person name="Scott M.A."/>
            <person name="Spackman E."/>
            <person name="Goraichik I."/>
            <person name="Dimitrov K.M."/>
            <person name="Suarez D.L."/>
            <person name="Swayne D.E."/>
        </authorList>
    </citation>
    <scope>NUCLEOTIDE SEQUENCE [LARGE SCALE GENOMIC DNA]</scope>
    <source>
        <strain evidence="2">Genome sequencing of Nitrospira japonica strain NJ11</strain>
    </source>
</reference>
<sequence length="260" mass="28095">MGLFFARLVGLARMTGRQVGPVLLCAVLWAALTPVLLSAQHAELHPAAVTAGSHHDGHPVSADGWEGSAAGIAYSERNHHVAGLFVMLMGLAELGYACRWSTLAWIRFVTPAAMLTTGLFLLIWSDHEAWPIGSLTFTQSFFGDESEIVQHKVFGLAAVVVGVIELIRRLGGLRRVWWMAPFPLMAIAGGLMLFAHSHGGHPSGEKIALHHAIMGTMAMTAGSSKLLSGWRKESQASLRWEVVWACLIVVIGAQLLIYSE</sequence>
<dbReference type="EMBL" id="LT828648">
    <property type="protein sequence ID" value="SLM47639.1"/>
    <property type="molecule type" value="Genomic_DNA"/>
</dbReference>
<feature type="transmembrane region" description="Helical" evidence="1">
    <location>
        <begin position="207"/>
        <end position="228"/>
    </location>
</feature>
<dbReference type="AlphaFoldDB" id="A0A1W1I441"/>
<organism evidence="2 3">
    <name type="scientific">Nitrospira japonica</name>
    <dbReference type="NCBI Taxonomy" id="1325564"/>
    <lineage>
        <taxon>Bacteria</taxon>
        <taxon>Pseudomonadati</taxon>
        <taxon>Nitrospirota</taxon>
        <taxon>Nitrospiria</taxon>
        <taxon>Nitrospirales</taxon>
        <taxon>Nitrospiraceae</taxon>
        <taxon>Nitrospira</taxon>
    </lineage>
</organism>
<feature type="transmembrane region" description="Helical" evidence="1">
    <location>
        <begin position="240"/>
        <end position="258"/>
    </location>
</feature>
<feature type="transmembrane region" description="Helical" evidence="1">
    <location>
        <begin position="176"/>
        <end position="195"/>
    </location>
</feature>
<evidence type="ECO:0000256" key="1">
    <source>
        <dbReference type="SAM" id="Phobius"/>
    </source>
</evidence>
<gene>
    <name evidence="2" type="ORF">NSJP_1467</name>
</gene>
<proteinExistence type="predicted"/>
<keyword evidence="3" id="KW-1185">Reference proteome</keyword>
<keyword evidence="1" id="KW-0472">Membrane</keyword>
<evidence type="ECO:0000313" key="2">
    <source>
        <dbReference type="EMBL" id="SLM47639.1"/>
    </source>
</evidence>
<keyword evidence="1" id="KW-0812">Transmembrane</keyword>
<feature type="transmembrane region" description="Helical" evidence="1">
    <location>
        <begin position="105"/>
        <end position="124"/>
    </location>
</feature>
<protein>
    <recommendedName>
        <fullName evidence="4">Copper resistance protein D domain-containing protein</fullName>
    </recommendedName>
</protein>
<feature type="transmembrane region" description="Helical" evidence="1">
    <location>
        <begin position="148"/>
        <end position="167"/>
    </location>
</feature>
<evidence type="ECO:0008006" key="4">
    <source>
        <dbReference type="Google" id="ProtNLM"/>
    </source>
</evidence>
<keyword evidence="1" id="KW-1133">Transmembrane helix</keyword>
<name>A0A1W1I441_9BACT</name>